<evidence type="ECO:0000256" key="1">
    <source>
        <dbReference type="SAM" id="MobiDB-lite"/>
    </source>
</evidence>
<dbReference type="RefSeq" id="WP_025334996.1">
    <property type="nucleotide sequence ID" value="NZ_CP004078.1"/>
</dbReference>
<dbReference type="eggNOG" id="ENOG5030TM5">
    <property type="taxonomic scope" value="Bacteria"/>
</dbReference>
<dbReference type="OrthoDB" id="2586684at2"/>
<feature type="compositionally biased region" description="Basic and acidic residues" evidence="1">
    <location>
        <begin position="130"/>
        <end position="142"/>
    </location>
</feature>
<reference evidence="2 3" key="1">
    <citation type="journal article" date="2014" name="PLoS Genet.">
        <title>Comparative Genomic Analysis of N2-Fixing and Non-N2-Fixing Paenibacillus spp.: Organization, Evolution and Expression of the Nitrogen Fixation Genes.</title>
        <authorList>
            <person name="Xie J.B."/>
            <person name="Du Z."/>
            <person name="Bai L."/>
            <person name="Tian C."/>
            <person name="Zhang Y."/>
            <person name="Xie J.Y."/>
            <person name="Wang T."/>
            <person name="Liu X."/>
            <person name="Chen X."/>
            <person name="Cheng Q."/>
            <person name="Chen S."/>
            <person name="Li J."/>
        </authorList>
    </citation>
    <scope>NUCLEOTIDE SEQUENCE [LARGE SCALE GENOMIC DNA]</scope>
    <source>
        <strain evidence="2 3">T27</strain>
    </source>
</reference>
<sequence length="170" mass="19467">MDSSTPQFHTITVTLPENTPQAVLDYLDQLKQTGDRTFSNKISQLLIESLNRAYLKEKPHILIPLPEHLTEEQLDWFNHPYTKQLLMNWISQWAGGAIPQPFSNHWTPSPMPSPMPSSIEPTPPEPSQPEIHEVQERTEPDHATSPPSQDSFRISTSYHNKLVGFFLDED</sequence>
<name>X5A0U3_9BACL</name>
<dbReference type="KEGG" id="psab:PSAB_12805"/>
<evidence type="ECO:0000313" key="2">
    <source>
        <dbReference type="EMBL" id="AHV97479.1"/>
    </source>
</evidence>
<feature type="compositionally biased region" description="Polar residues" evidence="1">
    <location>
        <begin position="145"/>
        <end position="155"/>
    </location>
</feature>
<dbReference type="STRING" id="1268072.PSAB_12805"/>
<feature type="region of interest" description="Disordered" evidence="1">
    <location>
        <begin position="101"/>
        <end position="155"/>
    </location>
</feature>
<dbReference type="AlphaFoldDB" id="X5A0U3"/>
<keyword evidence="3" id="KW-1185">Reference proteome</keyword>
<dbReference type="HOGENOM" id="CLU_1569176_0_0_9"/>
<evidence type="ECO:0000313" key="3">
    <source>
        <dbReference type="Proteomes" id="UP000019772"/>
    </source>
</evidence>
<organism evidence="2 3">
    <name type="scientific">Paenibacillus sabinae T27</name>
    <dbReference type="NCBI Taxonomy" id="1268072"/>
    <lineage>
        <taxon>Bacteria</taxon>
        <taxon>Bacillati</taxon>
        <taxon>Bacillota</taxon>
        <taxon>Bacilli</taxon>
        <taxon>Bacillales</taxon>
        <taxon>Paenibacillaceae</taxon>
        <taxon>Paenibacillus</taxon>
    </lineage>
</organism>
<gene>
    <name evidence="2" type="ORF">PSAB_12805</name>
</gene>
<dbReference type="Proteomes" id="UP000019772">
    <property type="component" value="Chromosome"/>
</dbReference>
<dbReference type="EMBL" id="CP004078">
    <property type="protein sequence ID" value="AHV97479.1"/>
    <property type="molecule type" value="Genomic_DNA"/>
</dbReference>
<protein>
    <submittedName>
        <fullName evidence="2">Uncharacterized protein</fullName>
    </submittedName>
</protein>
<accession>X5A0U3</accession>
<proteinExistence type="predicted"/>
<feature type="compositionally biased region" description="Pro residues" evidence="1">
    <location>
        <begin position="109"/>
        <end position="127"/>
    </location>
</feature>